<dbReference type="RefSeq" id="WP_165032441.1">
    <property type="nucleotide sequence ID" value="NZ_JAAKZF010000048.1"/>
</dbReference>
<keyword evidence="2" id="KW-1185">Reference proteome</keyword>
<evidence type="ECO:0000313" key="2">
    <source>
        <dbReference type="Proteomes" id="UP001642900"/>
    </source>
</evidence>
<evidence type="ECO:0000313" key="1">
    <source>
        <dbReference type="EMBL" id="NGO54276.1"/>
    </source>
</evidence>
<comment type="caution">
    <text evidence="1">The sequence shown here is derived from an EMBL/GenBank/DDBJ whole genome shotgun (WGS) entry which is preliminary data.</text>
</comment>
<dbReference type="Gene3D" id="6.10.250.730">
    <property type="match status" value="1"/>
</dbReference>
<sequence>MDKLQFILPIRIVTEWGAPVTEIYSVEEALTFLDNYPKGRESPVYQRALNSCFAAGAGEDSADNARKALVAFSRMMGILAKDSAGPAWWDRSDDSFKPLVN</sequence>
<dbReference type="InterPro" id="IPR010385">
    <property type="entry name" value="DUF982"/>
</dbReference>
<proteinExistence type="predicted"/>
<dbReference type="EMBL" id="JAAKZF010000048">
    <property type="protein sequence ID" value="NGO54276.1"/>
    <property type="molecule type" value="Genomic_DNA"/>
</dbReference>
<dbReference type="AlphaFoldDB" id="A0A6G4WJ74"/>
<name>A0A6G4WJ74_9HYPH</name>
<accession>A0A6G4WJ74</accession>
<organism evidence="1 2">
    <name type="scientific">Allomesorhizobium camelthorni</name>
    <dbReference type="NCBI Taxonomy" id="475069"/>
    <lineage>
        <taxon>Bacteria</taxon>
        <taxon>Pseudomonadati</taxon>
        <taxon>Pseudomonadota</taxon>
        <taxon>Alphaproteobacteria</taxon>
        <taxon>Hyphomicrobiales</taxon>
        <taxon>Phyllobacteriaceae</taxon>
        <taxon>Allomesorhizobium</taxon>
    </lineage>
</organism>
<gene>
    <name evidence="1" type="ORF">G6N73_24600</name>
</gene>
<protein>
    <submittedName>
        <fullName evidence="1">DUF982 domain-containing protein</fullName>
    </submittedName>
</protein>
<reference evidence="1 2" key="1">
    <citation type="submission" date="2020-02" db="EMBL/GenBank/DDBJ databases">
        <title>Genome sequence of strain CCNWXJ40-4.</title>
        <authorList>
            <person name="Gao J."/>
            <person name="Sun J."/>
        </authorList>
    </citation>
    <scope>NUCLEOTIDE SEQUENCE [LARGE SCALE GENOMIC DNA]</scope>
    <source>
        <strain evidence="1 2">CCNWXJ 40-4</strain>
    </source>
</reference>
<dbReference type="Proteomes" id="UP001642900">
    <property type="component" value="Unassembled WGS sequence"/>
</dbReference>
<dbReference type="Pfam" id="PF06169">
    <property type="entry name" value="DUF982"/>
    <property type="match status" value="1"/>
</dbReference>